<evidence type="ECO:0000259" key="6">
    <source>
        <dbReference type="Pfam" id="PF00266"/>
    </source>
</evidence>
<name>A0A345P9V3_9GAMM</name>
<keyword evidence="3 5" id="KW-0663">Pyridoxal phosphate</keyword>
<dbReference type="Gene3D" id="3.40.640.10">
    <property type="entry name" value="Type I PLP-dependent aspartate aminotransferase-like (Major domain)"/>
    <property type="match status" value="1"/>
</dbReference>
<dbReference type="SUPFAM" id="SSF53383">
    <property type="entry name" value="PLP-dependent transferases"/>
    <property type="match status" value="1"/>
</dbReference>
<dbReference type="OrthoDB" id="9766472at2"/>
<dbReference type="GO" id="GO:0004760">
    <property type="term" value="F:L-serine-pyruvate transaminase activity"/>
    <property type="evidence" value="ECO:0007669"/>
    <property type="project" value="TreeGrafter"/>
</dbReference>
<accession>A0A345P9V3</accession>
<protein>
    <submittedName>
        <fullName evidence="7">Alanine--glyoxylate aminotransferase family protein</fullName>
    </submittedName>
</protein>
<keyword evidence="7" id="KW-0808">Transferase</keyword>
<organism evidence="7 8">
    <name type="scientific">Aquirhabdus parva</name>
    <dbReference type="NCBI Taxonomy" id="2283318"/>
    <lineage>
        <taxon>Bacteria</taxon>
        <taxon>Pseudomonadati</taxon>
        <taxon>Pseudomonadota</taxon>
        <taxon>Gammaproteobacteria</taxon>
        <taxon>Moraxellales</taxon>
        <taxon>Moraxellaceae</taxon>
        <taxon>Aquirhabdus</taxon>
    </lineage>
</organism>
<sequence>MTSLTIAIPGPVNLRDALKRPELHAAFGHRDSAAHELYQRISQRLLTIAGTTRDEYDCLLINGSGTNAMEACVRSLIRDDGSSTFLTVGAFGELFAKIAQGCDKANHGLVQFEAGTAIDLTTLAQDEQVARAEILVFTHNESSTGVTNDLAVICAWAAQQGKQVIVDGVSLFAGAPVNLSQTKPLAYITATQKCLGLPAGLSIVFLRKDVARQVIEQVPNRGYTTDLKRYLTAAGKHEVLTTPNCSLWNQLDAQLDYITQIEGIENRFARHQQLQAQVLAWITQQGLSLYPALADASPSVSAIRVPADFDLAGLKQRMREQGYLMDVGYAGLNQELIQKYQYKTFRIPHMADMTAEGLDAFLRELEQQMAN</sequence>
<dbReference type="AlphaFoldDB" id="A0A345P9V3"/>
<feature type="modified residue" description="N6-(pyridoxal phosphate)lysine" evidence="5">
    <location>
        <position position="193"/>
    </location>
</feature>
<evidence type="ECO:0000256" key="5">
    <source>
        <dbReference type="PIRSR" id="PIRSR000524-50"/>
    </source>
</evidence>
<gene>
    <name evidence="7" type="ORF">HYN46_15175</name>
</gene>
<evidence type="ECO:0000313" key="8">
    <source>
        <dbReference type="Proteomes" id="UP000253940"/>
    </source>
</evidence>
<dbReference type="PANTHER" id="PTHR21152">
    <property type="entry name" value="AMINOTRANSFERASE CLASS V"/>
    <property type="match status" value="1"/>
</dbReference>
<dbReference type="PANTHER" id="PTHR21152:SF40">
    <property type="entry name" value="ALANINE--GLYOXYLATE AMINOTRANSFERASE"/>
    <property type="match status" value="1"/>
</dbReference>
<dbReference type="Proteomes" id="UP000253940">
    <property type="component" value="Chromosome"/>
</dbReference>
<dbReference type="InterPro" id="IPR015422">
    <property type="entry name" value="PyrdxlP-dep_Trfase_small"/>
</dbReference>
<keyword evidence="8" id="KW-1185">Reference proteome</keyword>
<dbReference type="PIRSF" id="PIRSF000524">
    <property type="entry name" value="SPT"/>
    <property type="match status" value="1"/>
</dbReference>
<comment type="similarity">
    <text evidence="2">Belongs to the class-V pyridoxal-phosphate-dependent aminotransferase family.</text>
</comment>
<dbReference type="KEGG" id="mbah:HYN46_15175"/>
<comment type="cofactor">
    <cofactor evidence="1 5">
        <name>pyridoxal 5'-phosphate</name>
        <dbReference type="ChEBI" id="CHEBI:597326"/>
    </cofactor>
</comment>
<feature type="binding site" evidence="4">
    <location>
        <position position="346"/>
    </location>
    <ligand>
        <name>substrate</name>
    </ligand>
</feature>
<proteinExistence type="inferred from homology"/>
<keyword evidence="7" id="KW-0032">Aminotransferase</keyword>
<dbReference type="InterPro" id="IPR015421">
    <property type="entry name" value="PyrdxlP-dep_Trfase_major"/>
</dbReference>
<evidence type="ECO:0000256" key="1">
    <source>
        <dbReference type="ARBA" id="ARBA00001933"/>
    </source>
</evidence>
<dbReference type="RefSeq" id="WP_114900170.1">
    <property type="nucleotide sequence ID" value="NZ_CP031222.1"/>
</dbReference>
<evidence type="ECO:0000256" key="4">
    <source>
        <dbReference type="PIRSR" id="PIRSR000524-1"/>
    </source>
</evidence>
<evidence type="ECO:0000313" key="7">
    <source>
        <dbReference type="EMBL" id="AXI04062.1"/>
    </source>
</evidence>
<dbReference type="GO" id="GO:0008453">
    <property type="term" value="F:alanine-glyoxylate transaminase activity"/>
    <property type="evidence" value="ECO:0007669"/>
    <property type="project" value="TreeGrafter"/>
</dbReference>
<dbReference type="InterPro" id="IPR000192">
    <property type="entry name" value="Aminotrans_V_dom"/>
</dbReference>
<dbReference type="Gene3D" id="3.90.1150.10">
    <property type="entry name" value="Aspartate Aminotransferase, domain 1"/>
    <property type="match status" value="1"/>
</dbReference>
<evidence type="ECO:0000256" key="2">
    <source>
        <dbReference type="ARBA" id="ARBA00009236"/>
    </source>
</evidence>
<dbReference type="InterPro" id="IPR015424">
    <property type="entry name" value="PyrdxlP-dep_Trfase"/>
</dbReference>
<dbReference type="Pfam" id="PF00266">
    <property type="entry name" value="Aminotran_5"/>
    <property type="match status" value="1"/>
</dbReference>
<reference evidence="7 8" key="1">
    <citation type="submission" date="2018-07" db="EMBL/GenBank/DDBJ databases">
        <title>Genome sequencing of Moraxellaceae gen. HYN0046.</title>
        <authorList>
            <person name="Kim M."/>
            <person name="Yi H."/>
        </authorList>
    </citation>
    <scope>NUCLEOTIDE SEQUENCE [LARGE SCALE GENOMIC DNA]</scope>
    <source>
        <strain evidence="7 8">HYN0046</strain>
    </source>
</reference>
<evidence type="ECO:0000256" key="3">
    <source>
        <dbReference type="ARBA" id="ARBA00022898"/>
    </source>
</evidence>
<feature type="domain" description="Aminotransferase class V" evidence="6">
    <location>
        <begin position="68"/>
        <end position="361"/>
    </location>
</feature>
<dbReference type="EMBL" id="CP031222">
    <property type="protein sequence ID" value="AXI04062.1"/>
    <property type="molecule type" value="Genomic_DNA"/>
</dbReference>
<dbReference type="GO" id="GO:0019265">
    <property type="term" value="P:glycine biosynthetic process, by transamination of glyoxylate"/>
    <property type="evidence" value="ECO:0007669"/>
    <property type="project" value="TreeGrafter"/>
</dbReference>
<dbReference type="InterPro" id="IPR024169">
    <property type="entry name" value="SP_NH2Trfase/AEP_transaminase"/>
</dbReference>